<reference evidence="5 6" key="1">
    <citation type="submission" date="2018-05" db="EMBL/GenBank/DDBJ databases">
        <title>Genomic Encyclopedia of Type Strains, Phase IV (KMG-IV): sequencing the most valuable type-strain genomes for metagenomic binning, comparative biology and taxonomic classification.</title>
        <authorList>
            <person name="Goeker M."/>
        </authorList>
    </citation>
    <scope>NUCLEOTIDE SEQUENCE [LARGE SCALE GENOMIC DNA]</scope>
    <source>
        <strain evidence="5 6">DSM 24995</strain>
    </source>
</reference>
<evidence type="ECO:0000256" key="1">
    <source>
        <dbReference type="SAM" id="Coils"/>
    </source>
</evidence>
<keyword evidence="2" id="KW-1133">Transmembrane helix</keyword>
<gene>
    <name evidence="5" type="ORF">DFR60_10798</name>
</gene>
<keyword evidence="5" id="KW-0418">Kinase</keyword>
<proteinExistence type="predicted"/>
<keyword evidence="2" id="KW-0472">Membrane</keyword>
<keyword evidence="1" id="KW-0175">Coiled coil</keyword>
<dbReference type="InterPro" id="IPR050640">
    <property type="entry name" value="Bact_2-comp_sensor_kinase"/>
</dbReference>
<evidence type="ECO:0000313" key="5">
    <source>
        <dbReference type="EMBL" id="PXX52412.1"/>
    </source>
</evidence>
<dbReference type="AlphaFoldDB" id="A0A2V3YGY0"/>
<keyword evidence="5" id="KW-0808">Transferase</keyword>
<dbReference type="InterPro" id="IPR010559">
    <property type="entry name" value="Sig_transdc_His_kin_internal"/>
</dbReference>
<dbReference type="Pfam" id="PF06580">
    <property type="entry name" value="His_kinase"/>
    <property type="match status" value="1"/>
</dbReference>
<dbReference type="Pfam" id="PF02518">
    <property type="entry name" value="HATPase_c"/>
    <property type="match status" value="1"/>
</dbReference>
<feature type="coiled-coil region" evidence="1">
    <location>
        <begin position="326"/>
        <end position="360"/>
    </location>
</feature>
<keyword evidence="6" id="KW-1185">Reference proteome</keyword>
<comment type="caution">
    <text evidence="5">The sequence shown here is derived from an EMBL/GenBank/DDBJ whole genome shotgun (WGS) entry which is preliminary data.</text>
</comment>
<dbReference type="RefSeq" id="WP_167437603.1">
    <property type="nucleotide sequence ID" value="NZ_QJKD01000007.1"/>
</dbReference>
<evidence type="ECO:0000259" key="3">
    <source>
        <dbReference type="Pfam" id="PF02518"/>
    </source>
</evidence>
<dbReference type="Gene3D" id="6.10.340.10">
    <property type="match status" value="1"/>
</dbReference>
<feature type="domain" description="Histidine kinase/HSP90-like ATPase" evidence="3">
    <location>
        <begin position="453"/>
        <end position="556"/>
    </location>
</feature>
<dbReference type="Gene3D" id="3.30.565.10">
    <property type="entry name" value="Histidine kinase-like ATPase, C-terminal domain"/>
    <property type="match status" value="1"/>
</dbReference>
<dbReference type="GO" id="GO:0000155">
    <property type="term" value="F:phosphorelay sensor kinase activity"/>
    <property type="evidence" value="ECO:0007669"/>
    <property type="project" value="InterPro"/>
</dbReference>
<dbReference type="GO" id="GO:0016020">
    <property type="term" value="C:membrane"/>
    <property type="evidence" value="ECO:0007669"/>
    <property type="project" value="InterPro"/>
</dbReference>
<dbReference type="InterPro" id="IPR003594">
    <property type="entry name" value="HATPase_dom"/>
</dbReference>
<accession>A0A2V3YGY0</accession>
<dbReference type="EMBL" id="QJKD01000007">
    <property type="protein sequence ID" value="PXX52412.1"/>
    <property type="molecule type" value="Genomic_DNA"/>
</dbReference>
<evidence type="ECO:0000256" key="2">
    <source>
        <dbReference type="SAM" id="Phobius"/>
    </source>
</evidence>
<evidence type="ECO:0000313" key="6">
    <source>
        <dbReference type="Proteomes" id="UP000248057"/>
    </source>
</evidence>
<protein>
    <submittedName>
        <fullName evidence="5">Sensor histidine kinase YesM</fullName>
    </submittedName>
</protein>
<dbReference type="PANTHER" id="PTHR34220:SF7">
    <property type="entry name" value="SENSOR HISTIDINE KINASE YPDA"/>
    <property type="match status" value="1"/>
</dbReference>
<dbReference type="SUPFAM" id="SSF55874">
    <property type="entry name" value="ATPase domain of HSP90 chaperone/DNA topoisomerase II/histidine kinase"/>
    <property type="match status" value="1"/>
</dbReference>
<keyword evidence="2" id="KW-0812">Transmembrane</keyword>
<feature type="transmembrane region" description="Helical" evidence="2">
    <location>
        <begin position="272"/>
        <end position="292"/>
    </location>
</feature>
<feature type="domain" description="Signal transduction histidine kinase internal region" evidence="4">
    <location>
        <begin position="357"/>
        <end position="434"/>
    </location>
</feature>
<dbReference type="InterPro" id="IPR036890">
    <property type="entry name" value="HATPase_C_sf"/>
</dbReference>
<dbReference type="GeneID" id="86062210"/>
<name>A0A2V3YGY0_9FIRM</name>
<organism evidence="5 6">
    <name type="scientific">Hungatella effluvii</name>
    <dbReference type="NCBI Taxonomy" id="1096246"/>
    <lineage>
        <taxon>Bacteria</taxon>
        <taxon>Bacillati</taxon>
        <taxon>Bacillota</taxon>
        <taxon>Clostridia</taxon>
        <taxon>Lachnospirales</taxon>
        <taxon>Lachnospiraceae</taxon>
        <taxon>Hungatella</taxon>
    </lineage>
</organism>
<evidence type="ECO:0000259" key="4">
    <source>
        <dbReference type="Pfam" id="PF06580"/>
    </source>
</evidence>
<dbReference type="Proteomes" id="UP000248057">
    <property type="component" value="Unassembled WGS sequence"/>
</dbReference>
<dbReference type="PANTHER" id="PTHR34220">
    <property type="entry name" value="SENSOR HISTIDINE KINASE YPDA"/>
    <property type="match status" value="1"/>
</dbReference>
<sequence length="561" mass="63781">MQFVKRASIGMKMMVFTGALFLFCTVLSAFIYWSVIEGASRREMERISGQTLSSINDGMNSQFEYIHRFAAALMMGNSFQAMVNRQNAEPSLEAQIGMERTLYNITEFSDQIEAVIFRDLSGKLYGVKRSGETIGNLILKEDAELFLEAADYKGRWDILPEALFSDSKSHISMVFDLQSITDFQEMGIVVIEISMDKLSSAFYDTLHRYDLDIKIQDSQGSVIKDFDKLPQEYEKGSCIARLAVENEGFTWEYTSATPMVRMDDAYLQSRKITLIVLAINSCVLFLGIYVIIRGFLLPLKRMVGVIDRTGEDVLVHVDLKSDTLELRQLEKAYNCMTDRIEKLLERIMAEQKNLRKMELSLLQAQINPHFLYNTLNDISALIVTDRKEQACHVVKAFSNFYRRTLSKGKDVISLREELMIVNDYLIVQGIRFESVFMVEREIDESLLEVRVPKLMLQPLVENAIYHGLRPLGHKGTLKITVKKEITGTIGVTVADDGVGMYESQIRDILNGNRESDGGQGFGLQKTIERICLYFGDTDCVELHSCPDRGTEITIHVIDFNG</sequence>